<dbReference type="InterPro" id="IPR052523">
    <property type="entry name" value="Trichothecene_AcTrans"/>
</dbReference>
<dbReference type="PANTHER" id="PTHR42791:SF2">
    <property type="entry name" value="N-ACETYLTRANSFERASE DOMAIN-CONTAINING PROTEIN"/>
    <property type="match status" value="1"/>
</dbReference>
<evidence type="ECO:0000313" key="3">
    <source>
        <dbReference type="Proteomes" id="UP000803884"/>
    </source>
</evidence>
<dbReference type="GeneID" id="96008760"/>
<dbReference type="PANTHER" id="PTHR42791">
    <property type="entry name" value="GNAT FAMILY ACETYLTRANSFERASE"/>
    <property type="match status" value="1"/>
</dbReference>
<comment type="caution">
    <text evidence="2">The sequence shown here is derived from an EMBL/GenBank/DDBJ whole genome shotgun (WGS) entry which is preliminary data.</text>
</comment>
<reference evidence="2 3" key="1">
    <citation type="journal article" date="2020" name="Microbiol. Resour. Announc.">
        <title>Draft Genome Sequence of a Cladosporium Species Isolated from the Mesophotic Ascidian Didemnum maculosum.</title>
        <authorList>
            <person name="Gioti A."/>
            <person name="Siaperas R."/>
            <person name="Nikolaivits E."/>
            <person name="Le Goff G."/>
            <person name="Ouazzani J."/>
            <person name="Kotoulas G."/>
            <person name="Topakas E."/>
        </authorList>
    </citation>
    <scope>NUCLEOTIDE SEQUENCE [LARGE SCALE GENOMIC DNA]</scope>
    <source>
        <strain evidence="2 3">TM138-S3</strain>
    </source>
</reference>
<evidence type="ECO:0000259" key="1">
    <source>
        <dbReference type="PROSITE" id="PS51186"/>
    </source>
</evidence>
<dbReference type="Gene3D" id="3.40.630.30">
    <property type="match status" value="1"/>
</dbReference>
<gene>
    <name evidence="2" type="ORF">WHR41_07317</name>
</gene>
<dbReference type="SUPFAM" id="SSF55729">
    <property type="entry name" value="Acyl-CoA N-acyltransferases (Nat)"/>
    <property type="match status" value="1"/>
</dbReference>
<accession>A0AB34KLC6</accession>
<feature type="domain" description="N-acetyltransferase" evidence="1">
    <location>
        <begin position="67"/>
        <end position="206"/>
    </location>
</feature>
<protein>
    <recommendedName>
        <fullName evidence="1">N-acetyltransferase domain-containing protein</fullName>
    </recommendedName>
</protein>
<dbReference type="InterPro" id="IPR000182">
    <property type="entry name" value="GNAT_dom"/>
</dbReference>
<dbReference type="PROSITE" id="PS51186">
    <property type="entry name" value="GNAT"/>
    <property type="match status" value="1"/>
</dbReference>
<dbReference type="EMBL" id="JAAQHG020000028">
    <property type="protein sequence ID" value="KAL1584118.1"/>
    <property type="molecule type" value="Genomic_DNA"/>
</dbReference>
<dbReference type="Proteomes" id="UP000803884">
    <property type="component" value="Unassembled WGS sequence"/>
</dbReference>
<dbReference type="AlphaFoldDB" id="A0AB34KLC6"/>
<dbReference type="RefSeq" id="XP_069227224.1">
    <property type="nucleotide sequence ID" value="XM_069375922.1"/>
</dbReference>
<keyword evidence="3" id="KW-1185">Reference proteome</keyword>
<dbReference type="GO" id="GO:0016747">
    <property type="term" value="F:acyltransferase activity, transferring groups other than amino-acyl groups"/>
    <property type="evidence" value="ECO:0007669"/>
    <property type="project" value="InterPro"/>
</dbReference>
<dbReference type="Pfam" id="PF00583">
    <property type="entry name" value="Acetyltransf_1"/>
    <property type="match status" value="1"/>
</dbReference>
<name>A0AB34KLC6_9PEZI</name>
<organism evidence="2 3">
    <name type="scientific">Cladosporium halotolerans</name>
    <dbReference type="NCBI Taxonomy" id="1052096"/>
    <lineage>
        <taxon>Eukaryota</taxon>
        <taxon>Fungi</taxon>
        <taxon>Dikarya</taxon>
        <taxon>Ascomycota</taxon>
        <taxon>Pezizomycotina</taxon>
        <taxon>Dothideomycetes</taxon>
        <taxon>Dothideomycetidae</taxon>
        <taxon>Cladosporiales</taxon>
        <taxon>Cladosporiaceae</taxon>
        <taxon>Cladosporium</taxon>
    </lineage>
</organism>
<evidence type="ECO:0000313" key="2">
    <source>
        <dbReference type="EMBL" id="KAL1584118.1"/>
    </source>
</evidence>
<proteinExistence type="predicted"/>
<sequence>MTRPPPYTVQPATSANLPSLETIVPRAFHPTNPYITKLFPDTPNVRSWWTQIFSSKIASPKSSHLLTVTSPSDPDTSLGVLSMQLFAPTEQGAGFYSTFFPTSDHDAGDYEAVAMNLAAARESYMSGKAHLVIELFGVDHGAKGLGLGKLLLEKACEIADVEGLPIFVMANASAQGIYPRVGFELRDVKVMPGELKYEEYMLVRAARKLGS</sequence>
<dbReference type="InterPro" id="IPR016181">
    <property type="entry name" value="Acyl_CoA_acyltransferase"/>
</dbReference>